<protein>
    <submittedName>
        <fullName evidence="1">Uncharacterized protein</fullName>
    </submittedName>
</protein>
<dbReference type="EMBL" id="CP002299">
    <property type="protein sequence ID" value="ADP84531.1"/>
    <property type="molecule type" value="Genomic_DNA"/>
</dbReference>
<evidence type="ECO:0000313" key="1">
    <source>
        <dbReference type="EMBL" id="ADP84531.1"/>
    </source>
</evidence>
<dbReference type="InParanoid" id="E3J9M8"/>
<evidence type="ECO:0000313" key="2">
    <source>
        <dbReference type="Proteomes" id="UP000002484"/>
    </source>
</evidence>
<dbReference type="Proteomes" id="UP000002484">
    <property type="component" value="Chromosome"/>
</dbReference>
<reference evidence="1 2" key="1">
    <citation type="submission" date="2010-10" db="EMBL/GenBank/DDBJ databases">
        <title>Complete sequence of Frankia sp. EuI1c.</title>
        <authorList>
            <consortium name="US DOE Joint Genome Institute"/>
            <person name="Lucas S."/>
            <person name="Copeland A."/>
            <person name="Lapidus A."/>
            <person name="Cheng J.-F."/>
            <person name="Bruce D."/>
            <person name="Goodwin L."/>
            <person name="Pitluck S."/>
            <person name="Chertkov O."/>
            <person name="Detter J.C."/>
            <person name="Han C."/>
            <person name="Tapia R."/>
            <person name="Land M."/>
            <person name="Hauser L."/>
            <person name="Jeffries C."/>
            <person name="Kyrpides N."/>
            <person name="Ivanova N."/>
            <person name="Mikhailova N."/>
            <person name="Beauchemin N."/>
            <person name="Sen A."/>
            <person name="Sur S.A."/>
            <person name="Gtari M."/>
            <person name="Wall L."/>
            <person name="Tisa L."/>
            <person name="Woyke T."/>
        </authorList>
    </citation>
    <scope>NUCLEOTIDE SEQUENCE [LARGE SCALE GENOMIC DNA]</scope>
    <source>
        <strain evidence="2">DSM 45817 / CECT 9037 / EuI1c</strain>
    </source>
</reference>
<sequence length="459" mass="49497">MSIPTVPADISALDRPALLASYRTMVDARLRYMDRNKPPGMGDNPGFSTQMQYVADGWRSLNPNVPPGELQQGLTRGVAMLLRLQGIFANWSPLPETPPRNALEKGHLDVLTEAVDLIKKMNESLHSSSTFSGWKSLVHEAFGPQSDHALHVFRETTKSLERLLKDSEVGKENAEKGFVLSSGLPKSMAALAVGAGANAYIRIRPFAPTGVNRSELVNKLVPSLVHEGTHTIKPGATADLVYRKNGLHAALPYLLRPANAANFEQLAIDWIAPSREQWAGIAAKPPTLSRADKALAIMRIKVSRAWVCAYNIRQATYGDEGAVTFKYPEWQSSVSSLIGAEADVVGALMAQGRLDELNDAADALMKVVGDEEFVLTDPPHAKIKMSGRELGVVPDPVATAGQLASAALQVVVADLTSRGLVAFPEELLTWVSVVMQSDKLLNEALLGAVNDFLAELAAS</sequence>
<dbReference type="STRING" id="298654.FraEuI1c_6555"/>
<keyword evidence="2" id="KW-1185">Reference proteome</keyword>
<dbReference type="KEGG" id="fri:FraEuI1c_6555"/>
<dbReference type="AlphaFoldDB" id="E3J9M8"/>
<gene>
    <name evidence="1" type="ordered locus">FraEuI1c_6555</name>
</gene>
<accession>E3J9M8</accession>
<organism evidence="1 2">
    <name type="scientific">Pseudofrankia inefficax (strain DSM 45817 / CECT 9037 / DDB 130130 / EuI1c)</name>
    <name type="common">Frankia inefficax</name>
    <dbReference type="NCBI Taxonomy" id="298654"/>
    <lineage>
        <taxon>Bacteria</taxon>
        <taxon>Bacillati</taxon>
        <taxon>Actinomycetota</taxon>
        <taxon>Actinomycetes</taxon>
        <taxon>Frankiales</taxon>
        <taxon>Frankiaceae</taxon>
        <taxon>Pseudofrankia</taxon>
    </lineage>
</organism>
<dbReference type="HOGENOM" id="CLU_599573_0_0_11"/>
<proteinExistence type="predicted"/>
<name>E3J9M8_PSEI1</name>